<dbReference type="EMBL" id="LUUJ01000103">
    <property type="protein sequence ID" value="OAI13083.1"/>
    <property type="molecule type" value="Genomic_DNA"/>
</dbReference>
<dbReference type="AlphaFoldDB" id="A0A177N6G7"/>
<dbReference type="Gene3D" id="3.40.1160.10">
    <property type="entry name" value="Acetylglutamate kinase-like"/>
    <property type="match status" value="1"/>
</dbReference>
<comment type="caution">
    <text evidence="2">The sequence shown here is derived from an EMBL/GenBank/DDBJ whole genome shotgun (WGS) entry which is preliminary data.</text>
</comment>
<dbReference type="GO" id="GO:0016301">
    <property type="term" value="F:kinase activity"/>
    <property type="evidence" value="ECO:0007669"/>
    <property type="project" value="UniProtKB-KW"/>
</dbReference>
<feature type="domain" description="Aspartate/glutamate/uridylate kinase" evidence="1">
    <location>
        <begin position="1"/>
        <end position="142"/>
    </location>
</feature>
<organism evidence="2 3">
    <name type="scientific">Methylomonas koyamae</name>
    <dbReference type="NCBI Taxonomy" id="702114"/>
    <lineage>
        <taxon>Bacteria</taxon>
        <taxon>Pseudomonadati</taxon>
        <taxon>Pseudomonadota</taxon>
        <taxon>Gammaproteobacteria</taxon>
        <taxon>Methylococcales</taxon>
        <taxon>Methylococcaceae</taxon>
        <taxon>Methylomonas</taxon>
    </lineage>
</organism>
<keyword evidence="2" id="KW-0418">Kinase</keyword>
<evidence type="ECO:0000313" key="2">
    <source>
        <dbReference type="EMBL" id="OAI13083.1"/>
    </source>
</evidence>
<dbReference type="InterPro" id="IPR001048">
    <property type="entry name" value="Asp/Glu/Uridylate_kinase"/>
</dbReference>
<dbReference type="Proteomes" id="UP000077857">
    <property type="component" value="Unassembled WGS sequence"/>
</dbReference>
<dbReference type="SUPFAM" id="SSF53633">
    <property type="entry name" value="Carbamate kinase-like"/>
    <property type="match status" value="1"/>
</dbReference>
<keyword evidence="2" id="KW-0808">Transferase</keyword>
<name>A0A177N6G7_9GAMM</name>
<protein>
    <submittedName>
        <fullName evidence="2">Uridylate kinase</fullName>
    </submittedName>
</protein>
<reference evidence="2 3" key="1">
    <citation type="submission" date="2016-03" db="EMBL/GenBank/DDBJ databases">
        <authorList>
            <person name="Ploux O."/>
        </authorList>
    </citation>
    <scope>NUCLEOTIDE SEQUENCE [LARGE SCALE GENOMIC DNA]</scope>
    <source>
        <strain evidence="2 3">R-45378</strain>
    </source>
</reference>
<evidence type="ECO:0000313" key="3">
    <source>
        <dbReference type="Proteomes" id="UP000077857"/>
    </source>
</evidence>
<dbReference type="Pfam" id="PF00696">
    <property type="entry name" value="AA_kinase"/>
    <property type="match status" value="1"/>
</dbReference>
<proteinExistence type="predicted"/>
<sequence>MIRVVKLGGSLLETAALPACLAAAMRLPGLTVIVPGGGPFADQVRTAQRRYRFGEVAAHRMALLAMQQMAELMRGLCPELEIVSGAESVAAAAISAKTLVWVPQIAELDAAGIPASWDITSDSLAAWLAGRIAADALVVVKSAPVAAGTAWPELQLQGILDPAFARFANAASFKITVVNKDDFLFRHD</sequence>
<dbReference type="RefSeq" id="WP_064041655.1">
    <property type="nucleotide sequence ID" value="NZ_LUUJ01000103.1"/>
</dbReference>
<gene>
    <name evidence="2" type="ORF">A1507_18185</name>
</gene>
<evidence type="ECO:0000259" key="1">
    <source>
        <dbReference type="Pfam" id="PF00696"/>
    </source>
</evidence>
<dbReference type="OrthoDB" id="8526978at2"/>
<dbReference type="InterPro" id="IPR036393">
    <property type="entry name" value="AceGlu_kinase-like_sf"/>
</dbReference>
<accession>A0A177N6G7</accession>